<dbReference type="InterPro" id="IPR006140">
    <property type="entry name" value="D-isomer_DH_NAD-bd"/>
</dbReference>
<dbReference type="Proteomes" id="UP000664073">
    <property type="component" value="Unassembled WGS sequence"/>
</dbReference>
<dbReference type="PANTHER" id="PTHR43333">
    <property type="entry name" value="2-HACID_DH_C DOMAIN-CONTAINING PROTEIN"/>
    <property type="match status" value="1"/>
</dbReference>
<feature type="domain" description="D-isomer specific 2-hydroxyacid dehydrogenase NAD-binding" evidence="5">
    <location>
        <begin position="107"/>
        <end position="287"/>
    </location>
</feature>
<dbReference type="CDD" id="cd05300">
    <property type="entry name" value="2-Hacid_dh_1"/>
    <property type="match status" value="1"/>
</dbReference>
<dbReference type="GO" id="GO:0051287">
    <property type="term" value="F:NAD binding"/>
    <property type="evidence" value="ECO:0007669"/>
    <property type="project" value="InterPro"/>
</dbReference>
<keyword evidence="7" id="KW-1185">Reference proteome</keyword>
<evidence type="ECO:0000313" key="6">
    <source>
        <dbReference type="EMBL" id="MBO1326121.1"/>
    </source>
</evidence>
<keyword evidence="1 3" id="KW-0560">Oxidoreductase</keyword>
<dbReference type="Gene3D" id="3.40.50.720">
    <property type="entry name" value="NAD(P)-binding Rossmann-like Domain"/>
    <property type="match status" value="2"/>
</dbReference>
<comment type="similarity">
    <text evidence="3">Belongs to the D-isomer specific 2-hydroxyacid dehydrogenase family.</text>
</comment>
<feature type="domain" description="D-isomer specific 2-hydroxyacid dehydrogenase catalytic" evidence="4">
    <location>
        <begin position="31"/>
        <end position="318"/>
    </location>
</feature>
<gene>
    <name evidence="6" type="ORF">J2D77_13270</name>
</gene>
<evidence type="ECO:0000313" key="7">
    <source>
        <dbReference type="Proteomes" id="UP000664073"/>
    </source>
</evidence>
<sequence length="319" mass="34600">MVSLSTPITAAHVYYDIAAELARRPDAPACRQVKTAADLEALLPETEVLVISMLWQNRFLAMAPRLRYIQSISSGVDQFDLDALKACGVRLCNARGVNSRAVAEHALALLFSLSRRLYEARDNQARHRWSTTGTDPRPRLTELADKVVYVIGMGTIGDEIARLCQALGMTVLGTRHSPRPLDVPGVTQIAADDIATGLAAADHVILTCPLTEQTRHLINARTLALMKRSATLINVARGPVVEENALIAALESGALAAAALDTFDTEPLPAQSPLWSVPNLVLTGHIAGETEYYERNVVNILLKNLEALQSDAPMTNRIV</sequence>
<keyword evidence="2" id="KW-0520">NAD</keyword>
<dbReference type="GO" id="GO:0016616">
    <property type="term" value="F:oxidoreductase activity, acting on the CH-OH group of donors, NAD or NADP as acceptor"/>
    <property type="evidence" value="ECO:0007669"/>
    <property type="project" value="InterPro"/>
</dbReference>
<dbReference type="PANTHER" id="PTHR43333:SF1">
    <property type="entry name" value="D-ISOMER SPECIFIC 2-HYDROXYACID DEHYDROGENASE NAD-BINDING DOMAIN-CONTAINING PROTEIN"/>
    <property type="match status" value="1"/>
</dbReference>
<organism evidence="6 7">
    <name type="scientific">Acetobacter garciniae</name>
    <dbReference type="NCBI Taxonomy" id="2817435"/>
    <lineage>
        <taxon>Bacteria</taxon>
        <taxon>Pseudomonadati</taxon>
        <taxon>Pseudomonadota</taxon>
        <taxon>Alphaproteobacteria</taxon>
        <taxon>Acetobacterales</taxon>
        <taxon>Acetobacteraceae</taxon>
        <taxon>Acetobacter</taxon>
    </lineage>
</organism>
<dbReference type="SUPFAM" id="SSF51735">
    <property type="entry name" value="NAD(P)-binding Rossmann-fold domains"/>
    <property type="match status" value="1"/>
</dbReference>
<evidence type="ECO:0000256" key="1">
    <source>
        <dbReference type="ARBA" id="ARBA00023002"/>
    </source>
</evidence>
<dbReference type="AlphaFoldDB" id="A0A939HPB9"/>
<accession>A0A939HPB9</accession>
<dbReference type="RefSeq" id="WP_207846799.1">
    <property type="nucleotide sequence ID" value="NZ_JAFVMH010000007.1"/>
</dbReference>
<protein>
    <submittedName>
        <fullName evidence="6">D-2-hydroxyacid dehydrogenase</fullName>
    </submittedName>
</protein>
<name>A0A939HPB9_9PROT</name>
<dbReference type="InterPro" id="IPR036291">
    <property type="entry name" value="NAD(P)-bd_dom_sf"/>
</dbReference>
<dbReference type="SUPFAM" id="SSF52283">
    <property type="entry name" value="Formate/glycerate dehydrogenase catalytic domain-like"/>
    <property type="match status" value="1"/>
</dbReference>
<evidence type="ECO:0000256" key="3">
    <source>
        <dbReference type="RuleBase" id="RU003719"/>
    </source>
</evidence>
<dbReference type="EMBL" id="JAFVMH010000007">
    <property type="protein sequence ID" value="MBO1326121.1"/>
    <property type="molecule type" value="Genomic_DNA"/>
</dbReference>
<dbReference type="InterPro" id="IPR006139">
    <property type="entry name" value="D-isomer_2_OHA_DH_cat_dom"/>
</dbReference>
<reference evidence="6" key="1">
    <citation type="submission" date="2021-03" db="EMBL/GenBank/DDBJ databases">
        <title>The complete genome sequence of Acetobacter sp. TBRC 12339.</title>
        <authorList>
            <person name="Charoenyingcharoen P."/>
            <person name="Yukphan P."/>
        </authorList>
    </citation>
    <scope>NUCLEOTIDE SEQUENCE</scope>
    <source>
        <strain evidence="6">TBRC 12339</strain>
    </source>
</reference>
<dbReference type="Pfam" id="PF00389">
    <property type="entry name" value="2-Hacid_dh"/>
    <property type="match status" value="1"/>
</dbReference>
<proteinExistence type="inferred from homology"/>
<dbReference type="Pfam" id="PF02826">
    <property type="entry name" value="2-Hacid_dh_C"/>
    <property type="match status" value="1"/>
</dbReference>
<evidence type="ECO:0000259" key="5">
    <source>
        <dbReference type="Pfam" id="PF02826"/>
    </source>
</evidence>
<evidence type="ECO:0000259" key="4">
    <source>
        <dbReference type="Pfam" id="PF00389"/>
    </source>
</evidence>
<comment type="caution">
    <text evidence="6">The sequence shown here is derived from an EMBL/GenBank/DDBJ whole genome shotgun (WGS) entry which is preliminary data.</text>
</comment>
<evidence type="ECO:0000256" key="2">
    <source>
        <dbReference type="ARBA" id="ARBA00023027"/>
    </source>
</evidence>